<feature type="domain" description="Nrap protein" evidence="4">
    <location>
        <begin position="473"/>
        <end position="643"/>
    </location>
</feature>
<evidence type="ECO:0000259" key="7">
    <source>
        <dbReference type="Pfam" id="PF17407"/>
    </source>
</evidence>
<comment type="subcellular location">
    <subcellularLocation>
        <location evidence="1">Nucleus</location>
        <location evidence="1">Nucleolus</location>
    </subcellularLocation>
</comment>
<dbReference type="EMBL" id="KV784358">
    <property type="protein sequence ID" value="OEU16141.1"/>
    <property type="molecule type" value="Genomic_DNA"/>
</dbReference>
<sequence length="1189" mass="134723">MDLHRTNLMRMQVKELLDECKLDIKGRKWTTHAHEYLQDVTKIITNASDSIFSEDTKNSKTASESSYSSQFGWTKKSGNAQMLPTFSLMIKLPAELFSSKDYLNYRYFDKRNFIMDKISVYLSKHTNKLGSVEYKWPKGSNRSPYLELVPPNNQSTTGKKGGAAKFQVHLHFGMESIDWIPQLRLVPNRCNIKVDNDDDDDELQIVSATATAPSDNRLMIQNQLYNQSLLFDARHEFEDEHLMSEELIDHPNVEATLVLIQIWALQRGLWRNHDGWSKENIALFLLYLLRTNRMNPRMTPIQQFTVVLQMWSTTNWLGTSSKGINDKEKSNDNSIPEVRASQSEASQFNSQDSSSKKKRRRRDVLVLPLEESSEKETIRESDLSRLYERQTKESPLTDRDPPTLIEAYASQDHYGLGPVMLDPTMTYNFLGDVSPNYTKLLQFHATQGLQGLKASKSAFAYMFMKNARFWNQWDMYVRIPIKRNLSSNDEWESSVRCLVGKLELALGNRIRGIRVMSTGNGDMSLEKNDPDQTPSAIIDSNSTYKRPLHLPPSQRGETILGIAINPETSQRVVDRGPPSDHTKEVKSFVKLWGGKAQLRRFKDGAIVQAVVWNDDDGKDRYQNQVKLQGGYVEMILRHIVRLHYTKEQIEFTLPNLVSVVDGISTKHQSSTQLVNPFLAHQHVMKAFDSLSDFFRQSTQPTIGRQQNHTFLELPLAIDAVEPLSPCLRYSELFPPTPHPSLGGSAPTGKKVSGALMSDPILIQIRFGASSKWPSDLKAIGAAKTAMLIQLANAIEGVNNKDFGGPVQVTPNYLDLGYRGYCFRILVRADPEIKMLQGLVSPSPMASSLLQKLTKVHIVAAKHHSMVHAVHTLHPSSAGVVRMAKRWVANHMLSGLIPIEVIELMVAKVYSDDESPLETPSTVTTGFLRFLYLFAYHDWLGEPLIVDPRGHIDDDDCDEINLQFEKARGKNREGGHPMYIVAPYDKQEIDENDSMDRNAVKSSTQTSWQPSTISSEWVCLTRSVALAKRSHTFMMKKQMSFAKSSDWSAIFHESPSSFQSYSVLLRVDTDFVVDTEASSTGSNLDPSPNEDGIMESSFTRSTKARIEGPKGLRRKVYKNIQNSTSDETILLWQPIKSVISSLREKFGRYALFFYNELAPEVIGLVWRPQTFATMPFSAMNAEHVRPLEDG</sequence>
<dbReference type="InterPro" id="IPR035371">
    <property type="entry name" value="Nrap_D6"/>
</dbReference>
<dbReference type="GO" id="GO:0006364">
    <property type="term" value="P:rRNA processing"/>
    <property type="evidence" value="ECO:0007669"/>
    <property type="project" value="TreeGrafter"/>
</dbReference>
<dbReference type="GO" id="GO:0034456">
    <property type="term" value="C:UTP-C complex"/>
    <property type="evidence" value="ECO:0007669"/>
    <property type="project" value="TreeGrafter"/>
</dbReference>
<proteinExistence type="inferred from homology"/>
<evidence type="ECO:0000313" key="9">
    <source>
        <dbReference type="Proteomes" id="UP000095751"/>
    </source>
</evidence>
<dbReference type="Pfam" id="PF17405">
    <property type="entry name" value="Nrap_D4"/>
    <property type="match status" value="1"/>
</dbReference>
<comment type="similarity">
    <text evidence="1">Belongs to the NRAP family.</text>
</comment>
<dbReference type="PANTHER" id="PTHR17972:SF0">
    <property type="entry name" value="NUCLEOLAR PROTEIN 6"/>
    <property type="match status" value="1"/>
</dbReference>
<feature type="compositionally biased region" description="Basic and acidic residues" evidence="2">
    <location>
        <begin position="378"/>
        <end position="401"/>
    </location>
</feature>
<dbReference type="GO" id="GO:0032040">
    <property type="term" value="C:small-subunit processome"/>
    <property type="evidence" value="ECO:0007669"/>
    <property type="project" value="TreeGrafter"/>
</dbReference>
<evidence type="ECO:0000259" key="4">
    <source>
        <dbReference type="Pfam" id="PF17404"/>
    </source>
</evidence>
<dbReference type="AlphaFoldDB" id="A0A1E7FDB9"/>
<dbReference type="InterPro" id="IPR035368">
    <property type="entry name" value="Nrap_D3"/>
</dbReference>
<keyword evidence="1" id="KW-0539">Nucleus</keyword>
<feature type="domain" description="Nrap protein" evidence="5">
    <location>
        <begin position="711"/>
        <end position="871"/>
    </location>
</feature>
<dbReference type="GO" id="GO:0003723">
    <property type="term" value="F:RNA binding"/>
    <property type="evidence" value="ECO:0007669"/>
    <property type="project" value="UniProtKB-KW"/>
</dbReference>
<keyword evidence="1" id="KW-0694">RNA-binding</keyword>
<feature type="region of interest" description="Disordered" evidence="2">
    <location>
        <begin position="378"/>
        <end position="402"/>
    </location>
</feature>
<dbReference type="GO" id="GO:0006409">
    <property type="term" value="P:tRNA export from nucleus"/>
    <property type="evidence" value="ECO:0007669"/>
    <property type="project" value="TreeGrafter"/>
</dbReference>
<dbReference type="Gene3D" id="3.30.70.3030">
    <property type="match status" value="1"/>
</dbReference>
<feature type="non-terminal residue" evidence="8">
    <location>
        <position position="1189"/>
    </location>
</feature>
<dbReference type="Pfam" id="PF17406">
    <property type="entry name" value="Nrap_D5"/>
    <property type="match status" value="1"/>
</dbReference>
<dbReference type="GO" id="GO:0032545">
    <property type="term" value="C:CURI complex"/>
    <property type="evidence" value="ECO:0007669"/>
    <property type="project" value="TreeGrafter"/>
</dbReference>
<dbReference type="InterPro" id="IPR005554">
    <property type="entry name" value="NOL6/Upt22"/>
</dbReference>
<feature type="compositionally biased region" description="Polar residues" evidence="2">
    <location>
        <begin position="340"/>
        <end position="352"/>
    </location>
</feature>
<feature type="domain" description="Nrap protein" evidence="7">
    <location>
        <begin position="1059"/>
        <end position="1186"/>
    </location>
</feature>
<evidence type="ECO:0000259" key="5">
    <source>
        <dbReference type="Pfam" id="PF17405"/>
    </source>
</evidence>
<protein>
    <submittedName>
        <fullName evidence="8">Nrap-domain-containing protein</fullName>
    </submittedName>
</protein>
<dbReference type="OrthoDB" id="39626at2759"/>
<dbReference type="InParanoid" id="A0A1E7FDB9"/>
<evidence type="ECO:0000259" key="6">
    <source>
        <dbReference type="Pfam" id="PF17406"/>
    </source>
</evidence>
<feature type="compositionally biased region" description="Polar residues" evidence="2">
    <location>
        <begin position="531"/>
        <end position="542"/>
    </location>
</feature>
<dbReference type="PANTHER" id="PTHR17972">
    <property type="entry name" value="NUCLEOLAR RNA-ASSOCIATED PROTEIN"/>
    <property type="match status" value="1"/>
</dbReference>
<dbReference type="Proteomes" id="UP000095751">
    <property type="component" value="Unassembled WGS sequence"/>
</dbReference>
<feature type="domain" description="Nrap protein" evidence="6">
    <location>
        <begin position="874"/>
        <end position="989"/>
    </location>
</feature>
<name>A0A1E7FDB9_9STRA</name>
<dbReference type="Pfam" id="PF03813">
    <property type="entry name" value="Nrap"/>
    <property type="match status" value="1"/>
</dbReference>
<evidence type="ECO:0000256" key="1">
    <source>
        <dbReference type="RuleBase" id="RU364032"/>
    </source>
</evidence>
<organism evidence="8 9">
    <name type="scientific">Fragilariopsis cylindrus CCMP1102</name>
    <dbReference type="NCBI Taxonomy" id="635003"/>
    <lineage>
        <taxon>Eukaryota</taxon>
        <taxon>Sar</taxon>
        <taxon>Stramenopiles</taxon>
        <taxon>Ochrophyta</taxon>
        <taxon>Bacillariophyta</taxon>
        <taxon>Bacillariophyceae</taxon>
        <taxon>Bacillariophycidae</taxon>
        <taxon>Bacillariales</taxon>
        <taxon>Bacillariaceae</taxon>
        <taxon>Fragilariopsis</taxon>
    </lineage>
</organism>
<dbReference type="InterPro" id="IPR035370">
    <property type="entry name" value="Nrap_D5"/>
</dbReference>
<reference evidence="8 9" key="1">
    <citation type="submission" date="2016-09" db="EMBL/GenBank/DDBJ databases">
        <title>Extensive genetic diversity and differential bi-allelic expression allows diatom success in the polar Southern Ocean.</title>
        <authorList>
            <consortium name="DOE Joint Genome Institute"/>
            <person name="Mock T."/>
            <person name="Otillar R.P."/>
            <person name="Strauss J."/>
            <person name="Dupont C."/>
            <person name="Frickenhaus S."/>
            <person name="Maumus F."/>
            <person name="Mcmullan M."/>
            <person name="Sanges R."/>
            <person name="Schmutz J."/>
            <person name="Toseland A."/>
            <person name="Valas R."/>
            <person name="Veluchamy A."/>
            <person name="Ward B.J."/>
            <person name="Allen A."/>
            <person name="Barry K."/>
            <person name="Falciatore A."/>
            <person name="Ferrante M."/>
            <person name="Fortunato A.E."/>
            <person name="Gloeckner G."/>
            <person name="Gruber A."/>
            <person name="Hipkin R."/>
            <person name="Janech M."/>
            <person name="Kroth P."/>
            <person name="Leese F."/>
            <person name="Lindquist E."/>
            <person name="Lyon B.R."/>
            <person name="Martin J."/>
            <person name="Mayer C."/>
            <person name="Parker M."/>
            <person name="Quesneville H."/>
            <person name="Raymond J."/>
            <person name="Uhlig C."/>
            <person name="Valentin K.U."/>
            <person name="Worden A.Z."/>
            <person name="Armbrust E.V."/>
            <person name="Bowler C."/>
            <person name="Green B."/>
            <person name="Moulton V."/>
            <person name="Van Oosterhout C."/>
            <person name="Grigoriev I."/>
        </authorList>
    </citation>
    <scope>NUCLEOTIDE SEQUENCE [LARGE SCALE GENOMIC DNA]</scope>
    <source>
        <strain evidence="8 9">CCMP1102</strain>
    </source>
</reference>
<feature type="domain" description="Nrap protein" evidence="3">
    <location>
        <begin position="88"/>
        <end position="235"/>
    </location>
</feature>
<dbReference type="Pfam" id="PF17407">
    <property type="entry name" value="Nrap_D6"/>
    <property type="match status" value="1"/>
</dbReference>
<evidence type="ECO:0000313" key="8">
    <source>
        <dbReference type="EMBL" id="OEU16141.1"/>
    </source>
</evidence>
<evidence type="ECO:0000259" key="3">
    <source>
        <dbReference type="Pfam" id="PF03813"/>
    </source>
</evidence>
<dbReference type="KEGG" id="fcy:FRACYDRAFT_169243"/>
<keyword evidence="9" id="KW-1185">Reference proteome</keyword>
<dbReference type="Gene3D" id="1.10.1410.10">
    <property type="match status" value="1"/>
</dbReference>
<evidence type="ECO:0000256" key="2">
    <source>
        <dbReference type="SAM" id="MobiDB-lite"/>
    </source>
</evidence>
<gene>
    <name evidence="8" type="ORF">FRACYDRAFT_169243</name>
</gene>
<dbReference type="InterPro" id="IPR035369">
    <property type="entry name" value="Nrap_D4"/>
</dbReference>
<feature type="region of interest" description="Disordered" evidence="2">
    <location>
        <begin position="321"/>
        <end position="362"/>
    </location>
</feature>
<dbReference type="Pfam" id="PF17404">
    <property type="entry name" value="Nrap_D3"/>
    <property type="match status" value="1"/>
</dbReference>
<dbReference type="InterPro" id="IPR035082">
    <property type="entry name" value="Nrap_D1"/>
</dbReference>
<accession>A0A1E7FDB9</accession>
<feature type="region of interest" description="Disordered" evidence="2">
    <location>
        <begin position="521"/>
        <end position="542"/>
    </location>
</feature>